<accession>A0A7M2Z2E7</accession>
<name>A0A7M2Z2E7_9ACTN</name>
<feature type="domain" description="EamA" evidence="7">
    <location>
        <begin position="150"/>
        <end position="288"/>
    </location>
</feature>
<dbReference type="AlphaFoldDB" id="A0A7M2Z2E7"/>
<proteinExistence type="inferred from homology"/>
<comment type="subcellular location">
    <subcellularLocation>
        <location evidence="1">Membrane</location>
        <topology evidence="1">Multi-pass membrane protein</topology>
    </subcellularLocation>
</comment>
<comment type="caution">
    <text evidence="8">The sequence shown here is derived from an EMBL/GenBank/DDBJ whole genome shotgun (WGS) entry which is preliminary data.</text>
</comment>
<evidence type="ECO:0000256" key="3">
    <source>
        <dbReference type="ARBA" id="ARBA00022692"/>
    </source>
</evidence>
<keyword evidence="9" id="KW-1185">Reference proteome</keyword>
<evidence type="ECO:0000313" key="9">
    <source>
        <dbReference type="Proteomes" id="UP000254134"/>
    </source>
</evidence>
<dbReference type="GO" id="GO:0016020">
    <property type="term" value="C:membrane"/>
    <property type="evidence" value="ECO:0007669"/>
    <property type="project" value="UniProtKB-SubCell"/>
</dbReference>
<dbReference type="InterPro" id="IPR050638">
    <property type="entry name" value="AA-Vitamin_Transporters"/>
</dbReference>
<feature type="transmembrane region" description="Helical" evidence="6">
    <location>
        <begin position="67"/>
        <end position="88"/>
    </location>
</feature>
<dbReference type="PANTHER" id="PTHR32322">
    <property type="entry name" value="INNER MEMBRANE TRANSPORTER"/>
    <property type="match status" value="1"/>
</dbReference>
<feature type="transmembrane region" description="Helical" evidence="6">
    <location>
        <begin position="180"/>
        <end position="199"/>
    </location>
</feature>
<keyword evidence="5 6" id="KW-0472">Membrane</keyword>
<evidence type="ECO:0000256" key="4">
    <source>
        <dbReference type="ARBA" id="ARBA00022989"/>
    </source>
</evidence>
<dbReference type="SUPFAM" id="SSF103481">
    <property type="entry name" value="Multidrug resistance efflux transporter EmrE"/>
    <property type="match status" value="2"/>
</dbReference>
<reference evidence="8 9" key="1">
    <citation type="submission" date="2018-07" db="EMBL/GenBank/DDBJ databases">
        <title>High-quality-draft genome sequence of Gaiella occulta.</title>
        <authorList>
            <person name="Severino R."/>
            <person name="Froufe H.J.C."/>
            <person name="Rainey F.A."/>
            <person name="Barroso C."/>
            <person name="Albuquerque L."/>
            <person name="Lobo-Da-Cunha A."/>
            <person name="Da Costa M.S."/>
            <person name="Egas C."/>
        </authorList>
    </citation>
    <scope>NUCLEOTIDE SEQUENCE [LARGE SCALE GENOMIC DNA]</scope>
    <source>
        <strain evidence="8 9">F2-233</strain>
    </source>
</reference>
<dbReference type="Proteomes" id="UP000254134">
    <property type="component" value="Unassembled WGS sequence"/>
</dbReference>
<organism evidence="8 9">
    <name type="scientific">Gaiella occulta</name>
    <dbReference type="NCBI Taxonomy" id="1002870"/>
    <lineage>
        <taxon>Bacteria</taxon>
        <taxon>Bacillati</taxon>
        <taxon>Actinomycetota</taxon>
        <taxon>Thermoleophilia</taxon>
        <taxon>Gaiellales</taxon>
        <taxon>Gaiellaceae</taxon>
        <taxon>Gaiella</taxon>
    </lineage>
</organism>
<evidence type="ECO:0000256" key="2">
    <source>
        <dbReference type="ARBA" id="ARBA00007362"/>
    </source>
</evidence>
<gene>
    <name evidence="8" type="ORF">Gocc_0352</name>
</gene>
<dbReference type="InterPro" id="IPR037185">
    <property type="entry name" value="EmrE-like"/>
</dbReference>
<feature type="transmembrane region" description="Helical" evidence="6">
    <location>
        <begin position="219"/>
        <end position="238"/>
    </location>
</feature>
<feature type="domain" description="EamA" evidence="7">
    <location>
        <begin position="13"/>
        <end position="138"/>
    </location>
</feature>
<dbReference type="InterPro" id="IPR000620">
    <property type="entry name" value="EamA_dom"/>
</dbReference>
<comment type="similarity">
    <text evidence="2">Belongs to the EamA transporter family.</text>
</comment>
<dbReference type="EMBL" id="QQZY01000001">
    <property type="protein sequence ID" value="RDI75933.1"/>
    <property type="molecule type" value="Genomic_DNA"/>
</dbReference>
<dbReference type="Pfam" id="PF00892">
    <property type="entry name" value="EamA"/>
    <property type="match status" value="2"/>
</dbReference>
<evidence type="ECO:0000256" key="1">
    <source>
        <dbReference type="ARBA" id="ARBA00004141"/>
    </source>
</evidence>
<evidence type="ECO:0000313" key="8">
    <source>
        <dbReference type="EMBL" id="RDI75933.1"/>
    </source>
</evidence>
<reference evidence="9" key="2">
    <citation type="journal article" date="2019" name="MicrobiologyOpen">
        <title>High-quality draft genome sequence of Gaiella occulta isolated from a 150 meter deep mineral water borehole and comparison with the genome sequences of other deep-branching lineages of the phylum Actinobacteria.</title>
        <authorList>
            <person name="Severino R."/>
            <person name="Froufe H.J.C."/>
            <person name="Barroso C."/>
            <person name="Albuquerque L."/>
            <person name="Lobo-da-Cunha A."/>
            <person name="da Costa M.S."/>
            <person name="Egas C."/>
        </authorList>
    </citation>
    <scope>NUCLEOTIDE SEQUENCE [LARGE SCALE GENOMIC DNA]</scope>
    <source>
        <strain evidence="9">F2-233</strain>
    </source>
</reference>
<feature type="transmembrane region" description="Helical" evidence="6">
    <location>
        <begin position="250"/>
        <end position="265"/>
    </location>
</feature>
<protein>
    <submittedName>
        <fullName evidence="8">EamA-like transporter family</fullName>
    </submittedName>
</protein>
<evidence type="ECO:0000256" key="6">
    <source>
        <dbReference type="SAM" id="Phobius"/>
    </source>
</evidence>
<evidence type="ECO:0000256" key="5">
    <source>
        <dbReference type="ARBA" id="ARBA00023136"/>
    </source>
</evidence>
<evidence type="ECO:0000259" key="7">
    <source>
        <dbReference type="Pfam" id="PF00892"/>
    </source>
</evidence>
<dbReference type="RefSeq" id="WP_114794808.1">
    <property type="nucleotide sequence ID" value="NZ_QQZY01000001.1"/>
</dbReference>
<dbReference type="OrthoDB" id="9812547at2"/>
<feature type="transmembrane region" description="Helical" evidence="6">
    <location>
        <begin position="39"/>
        <end position="60"/>
    </location>
</feature>
<dbReference type="PANTHER" id="PTHR32322:SF2">
    <property type="entry name" value="EAMA DOMAIN-CONTAINING PROTEIN"/>
    <property type="match status" value="1"/>
</dbReference>
<keyword evidence="3 6" id="KW-0812">Transmembrane</keyword>
<keyword evidence="4 6" id="KW-1133">Transmembrane helix</keyword>
<sequence length="294" mass="30425">MARGWRLWAALWIVYLVWGSTYLAIKVSVRTLPPLLSAGLRFLLAALILAGILVAVGASLRVPVRQALAAGGLGIALLTLGVGVVTLAETRIDSSVAAMIAGSVPLQVIAMRTASRERVASATRISAAVGISGLALIVVPEGVTGGSTAIGLTLMLAATVSWSTGSFVSRRLSLPADAFVTTFYEMLVGGAMLCVLALAVGEGRDVRVDAISAQSIAAWSYLVVFGSLVGFSAYAWLLRNAPISQVVTHQYVNPLVAIALGALLLGEKLTVTTALGALIVLAAVFATVRRESRS</sequence>
<feature type="transmembrane region" description="Helical" evidence="6">
    <location>
        <begin position="271"/>
        <end position="288"/>
    </location>
</feature>